<evidence type="ECO:0000313" key="3">
    <source>
        <dbReference type="Proteomes" id="UP001176961"/>
    </source>
</evidence>
<name>A0AA36GM22_CYLNA</name>
<dbReference type="AlphaFoldDB" id="A0AA36GM22"/>
<feature type="domain" description="Ubiquitin-like" evidence="1">
    <location>
        <begin position="254"/>
        <end position="327"/>
    </location>
</feature>
<dbReference type="Pfam" id="PF11976">
    <property type="entry name" value="Rad60-SLD"/>
    <property type="match status" value="1"/>
</dbReference>
<gene>
    <name evidence="2" type="ORF">CYNAS_LOCUS6551</name>
</gene>
<dbReference type="InterPro" id="IPR022617">
    <property type="entry name" value="Rad60/SUMO-like_dom"/>
</dbReference>
<dbReference type="Proteomes" id="UP001176961">
    <property type="component" value="Unassembled WGS sequence"/>
</dbReference>
<keyword evidence="3" id="KW-1185">Reference proteome</keyword>
<dbReference type="SUPFAM" id="SSF54236">
    <property type="entry name" value="Ubiquitin-like"/>
    <property type="match status" value="1"/>
</dbReference>
<evidence type="ECO:0000259" key="1">
    <source>
        <dbReference type="PROSITE" id="PS50053"/>
    </source>
</evidence>
<dbReference type="InterPro" id="IPR029071">
    <property type="entry name" value="Ubiquitin-like_domsf"/>
</dbReference>
<comment type="caution">
    <text evidence="2">The sequence shown here is derived from an EMBL/GenBank/DDBJ whole genome shotgun (WGS) entry which is preliminary data.</text>
</comment>
<dbReference type="PROSITE" id="PS50053">
    <property type="entry name" value="UBIQUITIN_2"/>
    <property type="match status" value="1"/>
</dbReference>
<protein>
    <recommendedName>
        <fullName evidence="1">Ubiquitin-like domain-containing protein</fullName>
    </recommendedName>
</protein>
<proteinExistence type="predicted"/>
<sequence>MALSESISSDSDDDLYTKSIDLEKVKVTPHNDILPSNSTKQESRQIGSSVAEIEVIDDDASLDLPDTEQISQRAKEARKKRIEQLARKELLELEKIISEPALGFIAPYPKRTKRVNCSKDTQEIGSGNHGIASYFKEAPVAAPDKSTDVYDLAELDKEVNLYVTVFVDKDVNRKGRFMTLLRDEPFDKLRPEFARELKCNQLDVMIHVNNVDAGPGDTPDSMGLDIDKLAVVNVFSLRSEEGVGTDFSTDPSFIPVKCIFASGRPRCVYIKLTETFEEAKKRIKEALHLPGTIEKLVFDNDVLEESETPESTEMEAEDVLEVYLKTS</sequence>
<evidence type="ECO:0000313" key="2">
    <source>
        <dbReference type="EMBL" id="CAJ0594568.1"/>
    </source>
</evidence>
<accession>A0AA36GM22</accession>
<organism evidence="2 3">
    <name type="scientific">Cylicocyclus nassatus</name>
    <name type="common">Nematode worm</name>
    <dbReference type="NCBI Taxonomy" id="53992"/>
    <lineage>
        <taxon>Eukaryota</taxon>
        <taxon>Metazoa</taxon>
        <taxon>Ecdysozoa</taxon>
        <taxon>Nematoda</taxon>
        <taxon>Chromadorea</taxon>
        <taxon>Rhabditida</taxon>
        <taxon>Rhabditina</taxon>
        <taxon>Rhabditomorpha</taxon>
        <taxon>Strongyloidea</taxon>
        <taxon>Strongylidae</taxon>
        <taxon>Cylicocyclus</taxon>
    </lineage>
</organism>
<dbReference type="Gene3D" id="3.10.20.90">
    <property type="entry name" value="Phosphatidylinositol 3-kinase Catalytic Subunit, Chain A, domain 1"/>
    <property type="match status" value="1"/>
</dbReference>
<dbReference type="InterPro" id="IPR000626">
    <property type="entry name" value="Ubiquitin-like_dom"/>
</dbReference>
<reference evidence="2" key="1">
    <citation type="submission" date="2023-07" db="EMBL/GenBank/DDBJ databases">
        <authorList>
            <consortium name="CYATHOMIX"/>
        </authorList>
    </citation>
    <scope>NUCLEOTIDE SEQUENCE</scope>
    <source>
        <strain evidence="2">N/A</strain>
    </source>
</reference>
<dbReference type="EMBL" id="CATQJL010000112">
    <property type="protein sequence ID" value="CAJ0594568.1"/>
    <property type="molecule type" value="Genomic_DNA"/>
</dbReference>